<dbReference type="eggNOG" id="KOG2409">
    <property type="taxonomic scope" value="Eukaryota"/>
</dbReference>
<keyword evidence="6" id="KW-1185">Reference proteome</keyword>
<feature type="region of interest" description="Disordered" evidence="3">
    <location>
        <begin position="39"/>
        <end position="64"/>
    </location>
</feature>
<evidence type="ECO:0000256" key="2">
    <source>
        <dbReference type="ARBA" id="ARBA00017294"/>
    </source>
</evidence>
<evidence type="ECO:0000256" key="1">
    <source>
        <dbReference type="ARBA" id="ARBA00007473"/>
    </source>
</evidence>
<feature type="compositionally biased region" description="Acidic residues" evidence="3">
    <location>
        <begin position="202"/>
        <end position="213"/>
    </location>
</feature>
<sequence length="668" mass="77303">MPLSDSSGDDVDLDPRQDRDFYRTLGLLKTKDPQIYQADATFYSQEESSSESEEEVPQKRKQKPMYLKDYERKVILEKEGKYEDEEDEKHEEATAQRRKKAASKTYMEEQQEIKQSFRPFVADSEEEEEDEGSSALLRHRPQTTEEKAREENDYITWLKGQTDTPDQHLQDLAPLKAFWSDPALEPGERFLRDYILNQRYNEEDEEDGEEEEGQGPGPPLGLGLADSSDEGELFLQRQDDFERRHNFRFEEPDSQQVRTYPRTIATSVRRKDERRKEKRELRQERKKKERAQRQEELKRLKRLRQQEVAARLAQLQEAAGGAPVPFHPAHLEGDFDSAQHDQLMEAFFGAEFYGVAEEKPQFEEEDGVDDAWNWDDWAGVGGSKGPGGGSSEPHCEDPNFNMDADYDPCTATPTPHLQQAPLMGKQRRKSRLAKALERDKPTFDPRAGTFEQYLDEYYRLDYEDLIGDLPCRFKYRSVMPCDFGLTTEEVLAADDKELNRWCSLRKTCMYRSEKEELQDQAAYSLKAQDPRRKQQILSSLSARQEEAPQLASMLCPNLGKKRQDKLHPPVVPGAEMRPREEEDDAEAVMGLQMPVATNSSTAELKVNKRRHGSRRGFRWGPVRLGRHQFSGQRLQAFGLNPRRLRYRQLLRDKRKGKKPGCPGPAAKA</sequence>
<comment type="similarity">
    <text evidence="1">Belongs to the KRI1 family.</text>
</comment>
<feature type="region of interest" description="Disordered" evidence="3">
    <location>
        <begin position="77"/>
        <end position="150"/>
    </location>
</feature>
<reference evidence="5 6" key="1">
    <citation type="journal article" date="2012" name="Genome Biol.">
        <title>Sequencing three crocodilian genomes to illuminate the evolution of archosaurs and amniotes.</title>
        <authorList>
            <person name="St John J.A."/>
            <person name="Braun E.L."/>
            <person name="Isberg S.R."/>
            <person name="Miles L.G."/>
            <person name="Chong A.Y."/>
            <person name="Gongora J."/>
            <person name="Dalzell P."/>
            <person name="Moran C."/>
            <person name="Bed'hom B."/>
            <person name="Abzhanov A."/>
            <person name="Burgess S.C."/>
            <person name="Cooksey A.M."/>
            <person name="Castoe T.A."/>
            <person name="Crawford N.G."/>
            <person name="Densmore L.D."/>
            <person name="Drew J.C."/>
            <person name="Edwards S.V."/>
            <person name="Faircloth B.C."/>
            <person name="Fujita M.K."/>
            <person name="Greenwold M.J."/>
            <person name="Hoffmann F.G."/>
            <person name="Howard J.M."/>
            <person name="Iguchi T."/>
            <person name="Janes D.E."/>
            <person name="Khan S.Y."/>
            <person name="Kohno S."/>
            <person name="de Koning A.J."/>
            <person name="Lance S.L."/>
            <person name="McCarthy F.M."/>
            <person name="McCormack J.E."/>
            <person name="Merchant M.E."/>
            <person name="Peterson D.G."/>
            <person name="Pollock D.D."/>
            <person name="Pourmand N."/>
            <person name="Raney B.J."/>
            <person name="Roessler K.A."/>
            <person name="Sanford J.R."/>
            <person name="Sawyer R.H."/>
            <person name="Schmidt C.J."/>
            <person name="Triplett E.W."/>
            <person name="Tuberville T.D."/>
            <person name="Venegas-Anaya M."/>
            <person name="Howard J.T."/>
            <person name="Jarvis E.D."/>
            <person name="Guillette L.J.Jr."/>
            <person name="Glenn T.C."/>
            <person name="Green R.E."/>
            <person name="Ray D.A."/>
        </authorList>
    </citation>
    <scope>NUCLEOTIDE SEQUENCE [LARGE SCALE GENOMIC DNA]</scope>
    <source>
        <strain evidence="5">KSC_2009_1</strain>
    </source>
</reference>
<feature type="region of interest" description="Disordered" evidence="3">
    <location>
        <begin position="559"/>
        <end position="579"/>
    </location>
</feature>
<dbReference type="InterPro" id="IPR018034">
    <property type="entry name" value="Kri1"/>
</dbReference>
<dbReference type="Proteomes" id="UP000050525">
    <property type="component" value="Unassembled WGS sequence"/>
</dbReference>
<dbReference type="PANTHER" id="PTHR14490">
    <property type="entry name" value="ZINC FINGER, ZZ TYPE"/>
    <property type="match status" value="1"/>
</dbReference>
<dbReference type="AlphaFoldDB" id="A0A151LZF4"/>
<evidence type="ECO:0000313" key="6">
    <source>
        <dbReference type="Proteomes" id="UP000050525"/>
    </source>
</evidence>
<dbReference type="GO" id="GO:0005730">
    <property type="term" value="C:nucleolus"/>
    <property type="evidence" value="ECO:0007669"/>
    <property type="project" value="TreeGrafter"/>
</dbReference>
<dbReference type="InterPro" id="IPR024626">
    <property type="entry name" value="Kri1-like_C"/>
</dbReference>
<dbReference type="PANTHER" id="PTHR14490:SF5">
    <property type="entry name" value="PROTEIN KRI1 HOMOLOG"/>
    <property type="match status" value="1"/>
</dbReference>
<dbReference type="Pfam" id="PF05178">
    <property type="entry name" value="Kri1"/>
    <property type="match status" value="1"/>
</dbReference>
<feature type="domain" description="Kri1-like C-terminal" evidence="4">
    <location>
        <begin position="449"/>
        <end position="535"/>
    </location>
</feature>
<name>A0A151LZF4_ALLMI</name>
<feature type="compositionally biased region" description="Acidic residues" evidence="3">
    <location>
        <begin position="123"/>
        <end position="132"/>
    </location>
</feature>
<accession>A0A151LZF4</accession>
<feature type="compositionally biased region" description="Basic and acidic residues" evidence="3">
    <location>
        <begin position="269"/>
        <end position="283"/>
    </location>
</feature>
<dbReference type="GO" id="GO:0030686">
    <property type="term" value="C:90S preribosome"/>
    <property type="evidence" value="ECO:0007669"/>
    <property type="project" value="TreeGrafter"/>
</dbReference>
<feature type="region of interest" description="Disordered" evidence="3">
    <location>
        <begin position="195"/>
        <end position="299"/>
    </location>
</feature>
<feature type="compositionally biased region" description="Basic and acidic residues" evidence="3">
    <location>
        <begin position="237"/>
        <end position="251"/>
    </location>
</feature>
<proteinExistence type="inferred from homology"/>
<evidence type="ECO:0000256" key="3">
    <source>
        <dbReference type="SAM" id="MobiDB-lite"/>
    </source>
</evidence>
<gene>
    <name evidence="5" type="primary">KRI1</name>
    <name evidence="5" type="ORF">Y1Q_0016711</name>
</gene>
<organism evidence="5 6">
    <name type="scientific">Alligator mississippiensis</name>
    <name type="common">American alligator</name>
    <dbReference type="NCBI Taxonomy" id="8496"/>
    <lineage>
        <taxon>Eukaryota</taxon>
        <taxon>Metazoa</taxon>
        <taxon>Chordata</taxon>
        <taxon>Craniata</taxon>
        <taxon>Vertebrata</taxon>
        <taxon>Euteleostomi</taxon>
        <taxon>Archelosauria</taxon>
        <taxon>Archosauria</taxon>
        <taxon>Crocodylia</taxon>
        <taxon>Alligatoridae</taxon>
        <taxon>Alligatorinae</taxon>
        <taxon>Alligator</taxon>
    </lineage>
</organism>
<evidence type="ECO:0000259" key="4">
    <source>
        <dbReference type="Pfam" id="PF12936"/>
    </source>
</evidence>
<dbReference type="Pfam" id="PF12936">
    <property type="entry name" value="Kri1_C"/>
    <property type="match status" value="1"/>
</dbReference>
<dbReference type="EMBL" id="AKHW03006913">
    <property type="protein sequence ID" value="KYO17626.1"/>
    <property type="molecule type" value="Genomic_DNA"/>
</dbReference>
<protein>
    <recommendedName>
        <fullName evidence="2">Protein KRI1 homolog</fullName>
    </recommendedName>
</protein>
<dbReference type="GO" id="GO:0000447">
    <property type="term" value="P:endonucleolytic cleavage in ITS1 to separate SSU-rRNA from 5.8S rRNA and LSU-rRNA from tricistronic rRNA transcript (SSU-rRNA, 5.8S rRNA, LSU-rRNA)"/>
    <property type="evidence" value="ECO:0007669"/>
    <property type="project" value="TreeGrafter"/>
</dbReference>
<comment type="caution">
    <text evidence="5">The sequence shown here is derived from an EMBL/GenBank/DDBJ whole genome shotgun (WGS) entry which is preliminary data.</text>
</comment>
<dbReference type="STRING" id="8496.A0A151LZF4"/>
<evidence type="ECO:0000313" key="5">
    <source>
        <dbReference type="EMBL" id="KYO17626.1"/>
    </source>
</evidence>